<dbReference type="InterPro" id="IPR014908">
    <property type="entry name" value="Nucleoporin_Nup133/Nup155_N"/>
</dbReference>
<keyword evidence="7" id="KW-0539">Nucleus</keyword>
<dbReference type="InterPro" id="IPR007187">
    <property type="entry name" value="Nucleoporin_Nup133/Nup155_C"/>
</dbReference>
<dbReference type="GO" id="GO:0031080">
    <property type="term" value="C:nuclear pore outer ring"/>
    <property type="evidence" value="ECO:0007669"/>
    <property type="project" value="TreeGrafter"/>
</dbReference>
<reference evidence="11 12" key="1">
    <citation type="submission" date="2020-01" db="EMBL/GenBank/DDBJ databases">
        <authorList>
            <person name="Gupta K D."/>
        </authorList>
    </citation>
    <scope>NUCLEOTIDE SEQUENCE [LARGE SCALE GENOMIC DNA]</scope>
</reference>
<keyword evidence="12" id="KW-1185">Reference proteome</keyword>
<evidence type="ECO:0000256" key="4">
    <source>
        <dbReference type="ARBA" id="ARBA00022816"/>
    </source>
</evidence>
<comment type="similarity">
    <text evidence="2">Belongs to the nucleoporin Nup133 family.</text>
</comment>
<dbReference type="Gene3D" id="2.130.10.10">
    <property type="entry name" value="YVTN repeat-like/Quinoprotein amine dehydrogenase"/>
    <property type="match status" value="1"/>
</dbReference>
<evidence type="ECO:0000256" key="3">
    <source>
        <dbReference type="ARBA" id="ARBA00022448"/>
    </source>
</evidence>
<dbReference type="EMBL" id="CACVBS010000112">
    <property type="protein sequence ID" value="CAA7271672.1"/>
    <property type="molecule type" value="Genomic_DNA"/>
</dbReference>
<evidence type="ECO:0000313" key="11">
    <source>
        <dbReference type="EMBL" id="CAA7271672.1"/>
    </source>
</evidence>
<evidence type="ECO:0000313" key="12">
    <source>
        <dbReference type="Proteomes" id="UP000467700"/>
    </source>
</evidence>
<dbReference type="OrthoDB" id="103454at2759"/>
<evidence type="ECO:0000256" key="8">
    <source>
        <dbReference type="SAM" id="MobiDB-lite"/>
    </source>
</evidence>
<protein>
    <submittedName>
        <fullName evidence="11">Uncharacterized protein</fullName>
    </submittedName>
</protein>
<evidence type="ECO:0000259" key="9">
    <source>
        <dbReference type="Pfam" id="PF03177"/>
    </source>
</evidence>
<dbReference type="Pfam" id="PF03177">
    <property type="entry name" value="Nucleoporin_C"/>
    <property type="match status" value="1"/>
</dbReference>
<dbReference type="GO" id="GO:0016973">
    <property type="term" value="P:poly(A)+ mRNA export from nucleus"/>
    <property type="evidence" value="ECO:0007669"/>
    <property type="project" value="TreeGrafter"/>
</dbReference>
<evidence type="ECO:0000256" key="5">
    <source>
        <dbReference type="ARBA" id="ARBA00022927"/>
    </source>
</evidence>
<feature type="domain" description="Nucleoporin Nup133/Nup155-like N-terminal" evidence="10">
    <location>
        <begin position="72"/>
        <end position="363"/>
    </location>
</feature>
<dbReference type="Pfam" id="PF08801">
    <property type="entry name" value="Nucleoporin_N"/>
    <property type="match status" value="1"/>
</dbReference>
<dbReference type="InterPro" id="IPR037624">
    <property type="entry name" value="Nup133-like"/>
</dbReference>
<dbReference type="Gene3D" id="1.20.58.1380">
    <property type="match status" value="1"/>
</dbReference>
<dbReference type="Proteomes" id="UP000467700">
    <property type="component" value="Unassembled WGS sequence"/>
</dbReference>
<evidence type="ECO:0000259" key="10">
    <source>
        <dbReference type="Pfam" id="PF08801"/>
    </source>
</evidence>
<dbReference type="GO" id="GO:0006606">
    <property type="term" value="P:protein import into nucleus"/>
    <property type="evidence" value="ECO:0007669"/>
    <property type="project" value="TreeGrafter"/>
</dbReference>
<sequence length="1172" mass="130646">MATFSPSPAPRRSSRLNRGASPTRRNQRLAQTPTFITDTSSVASAMDIDERASIMTDRSLSRIGGDVLFAKTDEMSVLFYANLPLEVKQVLRTSDFNIDQYSGEIDTVTGFALVTSVHTCFVWQHAQAIKGIPTCYIFSCPKDSSLRPPFHALVPQGPSREPGLVLVSPSGKIRFWDSIGIGLAGGENFNASQLDDMEYDEEVTNLIRADAQTYILSTSYGRLYRLVLTSTGGKFHLTIRGFARPSSTSSFSRLIPSFFSSGGGASSHGLKDKSKHIHAVSLGLRHPAGDRDVWALANGQVQQWSMKPEGWEDLVADVDLTELLSEEVHRRFDVGNRDSIQDLELSDLAVFSDGNVAVLVSYSGREVSNDFRRLYALAELYPSGSGLAVNYLQSVPYQTTSKPGPPVHPRIQPIYGGSIVSVQFGDAVALCARQSEYRDRLELKSASDRTLGVGVSSSTNLLLILTATTMMKVSLDLEKIQAFIPGTGHTNLIKSIMMQAILYGASPVNPLRFSFPPELNEEALMQGAEQLSLAVLKSDPEVVRQSPDMTAQLTGRKERLSWLISFINENVVLIKMSQRSRQQLATDAEKLYSSHQLWLNYNQFLSTSPSQSVLKDAVVAFMDDIKDGSHEDVMRVFFRYYVADVGRLLKKVSDIVNLASKSPSGNVNALLPEANRIVVTVLRSAFQYRAYNLGVYGIELPMIKSWTTVESSGSVMRRKDKEPSTQLPSLAAVLFESIKERLDWLSSAGKEHQHDADELRQRFSVLRPEVLETLRRCGHEESAYNLAEQYHDFSTLVALCHRDAVYPPQGNPNAERIRTYIHKFKEDFTTELFQWYIQHGEIRTMFEQEAECGPYMDAFFREGPNSAVSWIHDLGKSRFGSAANALLHDAGQATNLEGKHLMLSIGKLAYLAQVQENDVSNESTLDAFHDGLDFVSVHEGLLQEFRAVLVSARARQSLDGQIDTILKAKGGKVAGKPAFTHIFKDLLRQLLQGRALSVEDAIDALTLKDNSSSVEDYATSLHLLTNVQDLPEARKASAFRTIWRRVYLHDEWVVFTYICSIPDINPSWETLQKTADISDDELNLRYQGTALYVTLCSILHRADGPIVQPSEALMIPSPEEITSRWPGLSMDQVESLITDYNSEQDRLGDLDLDDIFTRIHEMASQEVEWEED</sequence>
<keyword evidence="5" id="KW-0653">Protein transport</keyword>
<name>A0A8S0Y136_CYCAE</name>
<accession>A0A8S0Y136</accession>
<dbReference type="PANTHER" id="PTHR13405:SF11">
    <property type="entry name" value="NUCLEAR PORE COMPLEX PROTEIN NUP133"/>
    <property type="match status" value="1"/>
</dbReference>
<dbReference type="AlphaFoldDB" id="A0A8S0Y136"/>
<dbReference type="SUPFAM" id="SSF117289">
    <property type="entry name" value="Nucleoporin domain"/>
    <property type="match status" value="1"/>
</dbReference>
<feature type="domain" description="Nucleoporin Nup133/Nup155-like C-terminal" evidence="9">
    <location>
        <begin position="729"/>
        <end position="1148"/>
    </location>
</feature>
<keyword evidence="6" id="KW-0811">Translocation</keyword>
<keyword evidence="3" id="KW-0813">Transport</keyword>
<feature type="region of interest" description="Disordered" evidence="8">
    <location>
        <begin position="1"/>
        <end position="31"/>
    </location>
</feature>
<dbReference type="PANTHER" id="PTHR13405">
    <property type="entry name" value="NUCLEAR PORE COMPLEX PROTEIN NUP133"/>
    <property type="match status" value="1"/>
</dbReference>
<dbReference type="GO" id="GO:0017056">
    <property type="term" value="F:structural constituent of nuclear pore"/>
    <property type="evidence" value="ECO:0007669"/>
    <property type="project" value="InterPro"/>
</dbReference>
<comment type="caution">
    <text evidence="11">The sequence shown here is derived from an EMBL/GenBank/DDBJ whole genome shotgun (WGS) entry which is preliminary data.</text>
</comment>
<organism evidence="11 12">
    <name type="scientific">Cyclocybe aegerita</name>
    <name type="common">Black poplar mushroom</name>
    <name type="synonym">Agrocybe aegerita</name>
    <dbReference type="NCBI Taxonomy" id="1973307"/>
    <lineage>
        <taxon>Eukaryota</taxon>
        <taxon>Fungi</taxon>
        <taxon>Dikarya</taxon>
        <taxon>Basidiomycota</taxon>
        <taxon>Agaricomycotina</taxon>
        <taxon>Agaricomycetes</taxon>
        <taxon>Agaricomycetidae</taxon>
        <taxon>Agaricales</taxon>
        <taxon>Agaricineae</taxon>
        <taxon>Bolbitiaceae</taxon>
        <taxon>Cyclocybe</taxon>
    </lineage>
</organism>
<comment type="subcellular location">
    <subcellularLocation>
        <location evidence="1">Nucleus envelope</location>
    </subcellularLocation>
</comment>
<evidence type="ECO:0000256" key="1">
    <source>
        <dbReference type="ARBA" id="ARBA00004259"/>
    </source>
</evidence>
<gene>
    <name evidence="11" type="ORF">AAE3_LOCUS14022</name>
</gene>
<proteinExistence type="inferred from homology"/>
<keyword evidence="4" id="KW-0509">mRNA transport</keyword>
<evidence type="ECO:0000256" key="6">
    <source>
        <dbReference type="ARBA" id="ARBA00023010"/>
    </source>
</evidence>
<evidence type="ECO:0000256" key="2">
    <source>
        <dbReference type="ARBA" id="ARBA00005569"/>
    </source>
</evidence>
<dbReference type="InterPro" id="IPR015943">
    <property type="entry name" value="WD40/YVTN_repeat-like_dom_sf"/>
</dbReference>
<evidence type="ECO:0000256" key="7">
    <source>
        <dbReference type="ARBA" id="ARBA00023242"/>
    </source>
</evidence>
<dbReference type="GO" id="GO:0000972">
    <property type="term" value="P:transcription-dependent tethering of RNA polymerase II gene DNA at nuclear periphery"/>
    <property type="evidence" value="ECO:0007669"/>
    <property type="project" value="TreeGrafter"/>
</dbReference>